<sequence length="86" mass="9626">MSLGCLREAFKTPPNRTTQHVLKIGNGLGDDLKVLSLIFSPNRIVEELVIKTQHALPRWGFNINPCNGNSNDNYCCTNLYTVDHPT</sequence>
<evidence type="ECO:0000313" key="2">
    <source>
        <dbReference type="Proteomes" id="UP000807353"/>
    </source>
</evidence>
<dbReference type="AlphaFoldDB" id="A0A9P5Y5U0"/>
<evidence type="ECO:0000313" key="1">
    <source>
        <dbReference type="EMBL" id="KAF9463848.1"/>
    </source>
</evidence>
<keyword evidence="2" id="KW-1185">Reference proteome</keyword>
<dbReference type="Proteomes" id="UP000807353">
    <property type="component" value="Unassembled WGS sequence"/>
</dbReference>
<gene>
    <name evidence="1" type="ORF">BDZ94DRAFT_1257584</name>
</gene>
<reference evidence="1" key="1">
    <citation type="submission" date="2020-11" db="EMBL/GenBank/DDBJ databases">
        <authorList>
            <consortium name="DOE Joint Genome Institute"/>
            <person name="Ahrendt S."/>
            <person name="Riley R."/>
            <person name="Andreopoulos W."/>
            <person name="Labutti K."/>
            <person name="Pangilinan J."/>
            <person name="Ruiz-Duenas F.J."/>
            <person name="Barrasa J.M."/>
            <person name="Sanchez-Garcia M."/>
            <person name="Camarero S."/>
            <person name="Miyauchi S."/>
            <person name="Serrano A."/>
            <person name="Linde D."/>
            <person name="Babiker R."/>
            <person name="Drula E."/>
            <person name="Ayuso-Fernandez I."/>
            <person name="Pacheco R."/>
            <person name="Padilla G."/>
            <person name="Ferreira P."/>
            <person name="Barriuso J."/>
            <person name="Kellner H."/>
            <person name="Castanera R."/>
            <person name="Alfaro M."/>
            <person name="Ramirez L."/>
            <person name="Pisabarro A.G."/>
            <person name="Kuo A."/>
            <person name="Tritt A."/>
            <person name="Lipzen A."/>
            <person name="He G."/>
            <person name="Yan M."/>
            <person name="Ng V."/>
            <person name="Cullen D."/>
            <person name="Martin F."/>
            <person name="Rosso M.-N."/>
            <person name="Henrissat B."/>
            <person name="Hibbett D."/>
            <person name="Martinez A.T."/>
            <person name="Grigoriev I.V."/>
        </authorList>
    </citation>
    <scope>NUCLEOTIDE SEQUENCE</scope>
    <source>
        <strain evidence="1">CBS 247.69</strain>
    </source>
</reference>
<dbReference type="EMBL" id="MU150258">
    <property type="protein sequence ID" value="KAF9463848.1"/>
    <property type="molecule type" value="Genomic_DNA"/>
</dbReference>
<name>A0A9P5Y5U0_9AGAR</name>
<comment type="caution">
    <text evidence="1">The sequence shown here is derived from an EMBL/GenBank/DDBJ whole genome shotgun (WGS) entry which is preliminary data.</text>
</comment>
<accession>A0A9P5Y5U0</accession>
<organism evidence="1 2">
    <name type="scientific">Collybia nuda</name>
    <dbReference type="NCBI Taxonomy" id="64659"/>
    <lineage>
        <taxon>Eukaryota</taxon>
        <taxon>Fungi</taxon>
        <taxon>Dikarya</taxon>
        <taxon>Basidiomycota</taxon>
        <taxon>Agaricomycotina</taxon>
        <taxon>Agaricomycetes</taxon>
        <taxon>Agaricomycetidae</taxon>
        <taxon>Agaricales</taxon>
        <taxon>Tricholomatineae</taxon>
        <taxon>Clitocybaceae</taxon>
        <taxon>Collybia</taxon>
    </lineage>
</organism>
<proteinExistence type="predicted"/>
<protein>
    <submittedName>
        <fullName evidence="1">Uncharacterized protein</fullName>
    </submittedName>
</protein>